<reference evidence="4 5" key="1">
    <citation type="journal article" date="2020" name="Nat. Food">
        <title>A phased Vanilla planifolia genome enables genetic improvement of flavour and production.</title>
        <authorList>
            <person name="Hasing T."/>
            <person name="Tang H."/>
            <person name="Brym M."/>
            <person name="Khazi F."/>
            <person name="Huang T."/>
            <person name="Chambers A.H."/>
        </authorList>
    </citation>
    <scope>NUCLEOTIDE SEQUENCE [LARGE SCALE GENOMIC DNA]</scope>
    <source>
        <tissue evidence="4">Leaf</tissue>
    </source>
</reference>
<dbReference type="OrthoDB" id="10593358at2759"/>
<evidence type="ECO:0000313" key="4">
    <source>
        <dbReference type="EMBL" id="KAG0490840.1"/>
    </source>
</evidence>
<dbReference type="Gene3D" id="3.30.1220.10">
    <property type="entry name" value="CobW-like, C-terminal domain"/>
    <property type="match status" value="1"/>
</dbReference>
<organism evidence="4 5">
    <name type="scientific">Vanilla planifolia</name>
    <name type="common">Vanilla</name>
    <dbReference type="NCBI Taxonomy" id="51239"/>
    <lineage>
        <taxon>Eukaryota</taxon>
        <taxon>Viridiplantae</taxon>
        <taxon>Streptophyta</taxon>
        <taxon>Embryophyta</taxon>
        <taxon>Tracheophyta</taxon>
        <taxon>Spermatophyta</taxon>
        <taxon>Magnoliopsida</taxon>
        <taxon>Liliopsida</taxon>
        <taxon>Asparagales</taxon>
        <taxon>Orchidaceae</taxon>
        <taxon>Vanilloideae</taxon>
        <taxon>Vanilleae</taxon>
        <taxon>Vanilla</taxon>
    </lineage>
</organism>
<comment type="caution">
    <text evidence="4">The sequence shown here is derived from an EMBL/GenBank/DDBJ whole genome shotgun (WGS) entry which is preliminary data.</text>
</comment>
<dbReference type="Proteomes" id="UP000639772">
    <property type="component" value="Chromosome 3"/>
</dbReference>
<dbReference type="InterPro" id="IPR011629">
    <property type="entry name" value="CobW-like_C"/>
</dbReference>
<sequence>MDPRSNKELYFIEGISQRNISLILEALLEDNDDVLKIVSAIAVRELYEIVPARKWKETERKMSKIVFIGRDLDETVFAEFFPLLHNVNRAFQSSLSNAQSYFTALRYNRFRIICKFPEQLDAFDI</sequence>
<keyword evidence="2" id="KW-0143">Chaperone</keyword>
<dbReference type="EMBL" id="JADCNM010000003">
    <property type="protein sequence ID" value="KAG0490840.1"/>
    <property type="molecule type" value="Genomic_DNA"/>
</dbReference>
<evidence type="ECO:0000313" key="5">
    <source>
        <dbReference type="Proteomes" id="UP000639772"/>
    </source>
</evidence>
<dbReference type="GO" id="GO:0000166">
    <property type="term" value="F:nucleotide binding"/>
    <property type="evidence" value="ECO:0007669"/>
    <property type="project" value="UniProtKB-KW"/>
</dbReference>
<name>A0A835VBH4_VANPL</name>
<gene>
    <name evidence="4" type="ORF">HPP92_007703</name>
</gene>
<dbReference type="AlphaFoldDB" id="A0A835VBH4"/>
<evidence type="ECO:0000259" key="3">
    <source>
        <dbReference type="Pfam" id="PF07683"/>
    </source>
</evidence>
<accession>A0A835VBH4</accession>
<evidence type="ECO:0000256" key="2">
    <source>
        <dbReference type="ARBA" id="ARBA00023186"/>
    </source>
</evidence>
<feature type="domain" description="CobW C-terminal" evidence="3">
    <location>
        <begin position="42"/>
        <end position="78"/>
    </location>
</feature>
<keyword evidence="1" id="KW-0547">Nucleotide-binding</keyword>
<dbReference type="SUPFAM" id="SSF90002">
    <property type="entry name" value="Hypothetical protein YjiA, C-terminal domain"/>
    <property type="match status" value="1"/>
</dbReference>
<proteinExistence type="predicted"/>
<protein>
    <recommendedName>
        <fullName evidence="3">CobW C-terminal domain-containing protein</fullName>
    </recommendedName>
</protein>
<evidence type="ECO:0000256" key="1">
    <source>
        <dbReference type="ARBA" id="ARBA00022741"/>
    </source>
</evidence>
<dbReference type="Pfam" id="PF07683">
    <property type="entry name" value="CobW_C"/>
    <property type="match status" value="1"/>
</dbReference>
<dbReference type="InterPro" id="IPR036627">
    <property type="entry name" value="CobW-likC_sf"/>
</dbReference>